<dbReference type="EMBL" id="GL883077">
    <property type="protein sequence ID" value="EGF92912.1"/>
    <property type="molecule type" value="Genomic_DNA"/>
</dbReference>
<gene>
    <name evidence="2" type="ORF">ABI_13500</name>
</gene>
<protein>
    <submittedName>
        <fullName evidence="2">Uncharacterized protein</fullName>
    </submittedName>
</protein>
<evidence type="ECO:0000313" key="2">
    <source>
        <dbReference type="EMBL" id="EGF92912.1"/>
    </source>
</evidence>
<feature type="region of interest" description="Disordered" evidence="1">
    <location>
        <begin position="1"/>
        <end position="20"/>
    </location>
</feature>
<proteinExistence type="predicted"/>
<keyword evidence="3" id="KW-1185">Reference proteome</keyword>
<feature type="compositionally biased region" description="Acidic residues" evidence="1">
    <location>
        <begin position="1"/>
        <end position="12"/>
    </location>
</feature>
<dbReference type="Proteomes" id="UP000006512">
    <property type="component" value="Unassembled WGS sequence"/>
</dbReference>
<organism evidence="2 3">
    <name type="scientific">Asticcacaulis biprosthecium C19</name>
    <dbReference type="NCBI Taxonomy" id="715226"/>
    <lineage>
        <taxon>Bacteria</taxon>
        <taxon>Pseudomonadati</taxon>
        <taxon>Pseudomonadota</taxon>
        <taxon>Alphaproteobacteria</taxon>
        <taxon>Caulobacterales</taxon>
        <taxon>Caulobacteraceae</taxon>
        <taxon>Asticcacaulis</taxon>
    </lineage>
</organism>
<dbReference type="HOGENOM" id="CLU_2244386_0_0_5"/>
<sequence length="104" mass="11364">MADAEIDLEPEAQSDAQHELSDTTYVGQVGTNWCTYDCSGHEAGFAYAIENELTDTADCYENDDSFLEGCEAYVDALETLTAEKLKQKIQQAADAAEAEIRAES</sequence>
<dbReference type="AlphaFoldDB" id="F4QI45"/>
<evidence type="ECO:0000313" key="3">
    <source>
        <dbReference type="Proteomes" id="UP000006512"/>
    </source>
</evidence>
<reference evidence="3" key="1">
    <citation type="submission" date="2011-03" db="EMBL/GenBank/DDBJ databases">
        <title>Draft genome sequence of Brevundimonas diminuta.</title>
        <authorList>
            <person name="Brown P.J.B."/>
            <person name="Buechlein A."/>
            <person name="Hemmerich C."/>
            <person name="Brun Y.V."/>
        </authorList>
    </citation>
    <scope>NUCLEOTIDE SEQUENCE [LARGE SCALE GENOMIC DNA]</scope>
    <source>
        <strain evidence="3">C19</strain>
    </source>
</reference>
<name>F4QI45_9CAUL</name>
<accession>F4QI45</accession>
<evidence type="ECO:0000256" key="1">
    <source>
        <dbReference type="SAM" id="MobiDB-lite"/>
    </source>
</evidence>